<dbReference type="Pfam" id="PF03764">
    <property type="entry name" value="EFG_IV"/>
    <property type="match status" value="1"/>
</dbReference>
<keyword evidence="5" id="KW-1185">Reference proteome</keyword>
<gene>
    <name evidence="4" type="ORF">GCM10010420_01800</name>
</gene>
<dbReference type="SUPFAM" id="SSF54211">
    <property type="entry name" value="Ribosomal protein S5 domain 2-like"/>
    <property type="match status" value="1"/>
</dbReference>
<dbReference type="InterPro" id="IPR005517">
    <property type="entry name" value="Transl_elong_EFG/EF2_IV"/>
</dbReference>
<dbReference type="SMART" id="SM00889">
    <property type="entry name" value="EFG_IV"/>
    <property type="match status" value="1"/>
</dbReference>
<dbReference type="EMBL" id="BAAATJ010000001">
    <property type="protein sequence ID" value="GAA2383383.1"/>
    <property type="molecule type" value="Genomic_DNA"/>
</dbReference>
<proteinExistence type="predicted"/>
<reference evidence="5" key="1">
    <citation type="journal article" date="2019" name="Int. J. Syst. Evol. Microbiol.">
        <title>The Global Catalogue of Microorganisms (GCM) 10K type strain sequencing project: providing services to taxonomists for standard genome sequencing and annotation.</title>
        <authorList>
            <consortium name="The Broad Institute Genomics Platform"/>
            <consortium name="The Broad Institute Genome Sequencing Center for Infectious Disease"/>
            <person name="Wu L."/>
            <person name="Ma J."/>
        </authorList>
    </citation>
    <scope>NUCLEOTIDE SEQUENCE [LARGE SCALE GENOMIC DNA]</scope>
    <source>
        <strain evidence="5">JCM 6921</strain>
    </source>
</reference>
<evidence type="ECO:0000256" key="1">
    <source>
        <dbReference type="ARBA" id="ARBA00022741"/>
    </source>
</evidence>
<dbReference type="Gene3D" id="3.30.230.10">
    <property type="match status" value="1"/>
</dbReference>
<comment type="caution">
    <text evidence="4">The sequence shown here is derived from an EMBL/GenBank/DDBJ whole genome shotgun (WGS) entry which is preliminary data.</text>
</comment>
<evidence type="ECO:0000313" key="4">
    <source>
        <dbReference type="EMBL" id="GAA2383383.1"/>
    </source>
</evidence>
<name>A0ABP5ULM2_9ACTN</name>
<dbReference type="Proteomes" id="UP001500058">
    <property type="component" value="Unassembled WGS sequence"/>
</dbReference>
<evidence type="ECO:0000256" key="2">
    <source>
        <dbReference type="ARBA" id="ARBA00023134"/>
    </source>
</evidence>
<feature type="domain" description="Translation elongation factor EFG/EF2" evidence="3">
    <location>
        <begin position="18"/>
        <end position="137"/>
    </location>
</feature>
<keyword evidence="2" id="KW-0342">GTP-binding</keyword>
<dbReference type="InterPro" id="IPR020568">
    <property type="entry name" value="Ribosomal_Su5_D2-typ_SF"/>
</dbReference>
<protein>
    <recommendedName>
        <fullName evidence="3">Translation elongation factor EFG/EF2 domain-containing protein</fullName>
    </recommendedName>
</protein>
<dbReference type="InterPro" id="IPR014721">
    <property type="entry name" value="Ribsml_uS5_D2-typ_fold_subgr"/>
</dbReference>
<organism evidence="4 5">
    <name type="scientific">Streptomyces glaucosporus</name>
    <dbReference type="NCBI Taxonomy" id="284044"/>
    <lineage>
        <taxon>Bacteria</taxon>
        <taxon>Bacillati</taxon>
        <taxon>Actinomycetota</taxon>
        <taxon>Actinomycetes</taxon>
        <taxon>Kitasatosporales</taxon>
        <taxon>Streptomycetaceae</taxon>
        <taxon>Streptomyces</taxon>
    </lineage>
</organism>
<evidence type="ECO:0000259" key="3">
    <source>
        <dbReference type="SMART" id="SM00889"/>
    </source>
</evidence>
<evidence type="ECO:0000313" key="5">
    <source>
        <dbReference type="Proteomes" id="UP001500058"/>
    </source>
</evidence>
<keyword evidence="1" id="KW-0547">Nucleotide-binding</keyword>
<sequence>MNSRRSVGYRHPVDASEATTFPPRPIRGVRAKYVRQAGCPCDFADVTVDFEPWEEGFAFEVAGNATVDGTCLPGELVSFHAALAEGIREELTRLPDGTTVAVAVVLRNIRIHEIDSHEGSFREAGRVAVREALVRLHGPPPRPKRRRT</sequence>
<accession>A0ABP5ULM2</accession>